<feature type="transmembrane region" description="Helical" evidence="1">
    <location>
        <begin position="124"/>
        <end position="150"/>
    </location>
</feature>
<feature type="transmembrane region" description="Helical" evidence="1">
    <location>
        <begin position="457"/>
        <end position="478"/>
    </location>
</feature>
<feature type="transmembrane region" description="Helical" evidence="1">
    <location>
        <begin position="484"/>
        <end position="508"/>
    </location>
</feature>
<keyword evidence="3" id="KW-1185">Reference proteome</keyword>
<keyword evidence="1" id="KW-1133">Transmembrane helix</keyword>
<feature type="transmembrane region" description="Helical" evidence="1">
    <location>
        <begin position="21"/>
        <end position="42"/>
    </location>
</feature>
<dbReference type="Proteomes" id="UP000320338">
    <property type="component" value="Unassembled WGS sequence"/>
</dbReference>
<organism evidence="2 3">
    <name type="scientific">Pseudonocardia hydrocarbonoxydans</name>
    <dbReference type="NCBI Taxonomy" id="76726"/>
    <lineage>
        <taxon>Bacteria</taxon>
        <taxon>Bacillati</taxon>
        <taxon>Actinomycetota</taxon>
        <taxon>Actinomycetes</taxon>
        <taxon>Pseudonocardiales</taxon>
        <taxon>Pseudonocardiaceae</taxon>
        <taxon>Pseudonocardia</taxon>
    </lineage>
</organism>
<comment type="caution">
    <text evidence="2">The sequence shown here is derived from an EMBL/GenBank/DDBJ whole genome shotgun (WGS) entry which is preliminary data.</text>
</comment>
<evidence type="ECO:0000313" key="2">
    <source>
        <dbReference type="EMBL" id="GEC19283.1"/>
    </source>
</evidence>
<dbReference type="EMBL" id="BJNG01000014">
    <property type="protein sequence ID" value="GEC19283.1"/>
    <property type="molecule type" value="Genomic_DNA"/>
</dbReference>
<dbReference type="RefSeq" id="WP_141277853.1">
    <property type="nucleotide sequence ID" value="NZ_BAAARZ010000024.1"/>
</dbReference>
<feature type="transmembrane region" description="Helical" evidence="1">
    <location>
        <begin position="308"/>
        <end position="328"/>
    </location>
</feature>
<sequence length="557" mass="56453">MVGTLIRLRFAIQRHTPGWKRLLGLVLGIGAALLTWAATLIAPAGGDVLLLVLAGWLAGWLVGPVLSSGAAVLRPEYFALLPLERRRLGAGLLASVFVGVGAAVTAGGLLALVGHAIVVADGPAVVAAVAAALLGATLLLVLVVSLSRAVYAVLGAAMRTRLGVEVAAVQYGLLIATLFAGWLVVSPVVGATPVFLRDGFAAVPVAASVLGWAPSGWPVRAVEAAADGRWPAALGWLGMLAAAAAAALCVAAAVALLTPHVGDRTARRARRPLGSRVLTGSRVLPATPLGAVAGKELRAWWRDPWRSLEVRSAIWFGVFLAVFGVLAGMPRVTALSGVAVALMVALSGANLFGQDGTALWQLVVGQSPAAVRADIRGRQVGLVVSMGVPAVLLALVMALLTGTWALLPAALSAIVVVVLVGSGVAVVMSVVGVTPGVDPHRRVNATDAGENNLSIQVALWATLLLVSPTVVPAVLLVSDPGVGLAVLTATTAVVNGVAVAWLGGAVAIHRLTHHLPETFARLRYPGTGAGTTGGSGVLDRLSGHAEKEALTAAAGRR</sequence>
<feature type="transmembrane region" description="Helical" evidence="1">
    <location>
        <begin position="92"/>
        <end position="118"/>
    </location>
</feature>
<dbReference type="AlphaFoldDB" id="A0A4Y3WKA4"/>
<protein>
    <recommendedName>
        <fullName evidence="4">ABC-2 type transport system permease protein</fullName>
    </recommendedName>
</protein>
<accession>A0A4Y3WKA4</accession>
<feature type="transmembrane region" description="Helical" evidence="1">
    <location>
        <begin position="382"/>
        <end position="407"/>
    </location>
</feature>
<dbReference type="OrthoDB" id="2955510at2"/>
<evidence type="ECO:0000313" key="3">
    <source>
        <dbReference type="Proteomes" id="UP000320338"/>
    </source>
</evidence>
<feature type="transmembrane region" description="Helical" evidence="1">
    <location>
        <begin position="162"/>
        <end position="185"/>
    </location>
</feature>
<keyword evidence="1" id="KW-0812">Transmembrane</keyword>
<reference evidence="2 3" key="1">
    <citation type="submission" date="2019-06" db="EMBL/GenBank/DDBJ databases">
        <title>Whole genome shotgun sequence of Pseudonocardia hydrocarbonoxydans NBRC 14498.</title>
        <authorList>
            <person name="Hosoyama A."/>
            <person name="Uohara A."/>
            <person name="Ohji S."/>
            <person name="Ichikawa N."/>
        </authorList>
    </citation>
    <scope>NUCLEOTIDE SEQUENCE [LARGE SCALE GENOMIC DNA]</scope>
    <source>
        <strain evidence="2 3">NBRC 14498</strain>
    </source>
</reference>
<feature type="transmembrane region" description="Helical" evidence="1">
    <location>
        <begin position="48"/>
        <end position="72"/>
    </location>
</feature>
<evidence type="ECO:0000256" key="1">
    <source>
        <dbReference type="SAM" id="Phobius"/>
    </source>
</evidence>
<proteinExistence type="predicted"/>
<feature type="transmembrane region" description="Helical" evidence="1">
    <location>
        <begin position="413"/>
        <end position="437"/>
    </location>
</feature>
<keyword evidence="1" id="KW-0472">Membrane</keyword>
<gene>
    <name evidence="2" type="ORF">PHY01_15660</name>
</gene>
<evidence type="ECO:0008006" key="4">
    <source>
        <dbReference type="Google" id="ProtNLM"/>
    </source>
</evidence>
<name>A0A4Y3WKA4_9PSEU</name>
<feature type="transmembrane region" description="Helical" evidence="1">
    <location>
        <begin position="236"/>
        <end position="258"/>
    </location>
</feature>